<dbReference type="PANTHER" id="PTHR14211">
    <property type="entry name" value="GLIOMA SUPPRESSOR CANDIDATE REGION GENE 2"/>
    <property type="match status" value="1"/>
</dbReference>
<dbReference type="GO" id="GO:0005654">
    <property type="term" value="C:nucleoplasm"/>
    <property type="evidence" value="ECO:0007669"/>
    <property type="project" value="UniProtKB-SubCell"/>
</dbReference>
<organism evidence="8 9">
    <name type="scientific">Lactarius akahatsu</name>
    <dbReference type="NCBI Taxonomy" id="416441"/>
    <lineage>
        <taxon>Eukaryota</taxon>
        <taxon>Fungi</taxon>
        <taxon>Dikarya</taxon>
        <taxon>Basidiomycota</taxon>
        <taxon>Agaricomycotina</taxon>
        <taxon>Agaricomycetes</taxon>
        <taxon>Russulales</taxon>
        <taxon>Russulaceae</taxon>
        <taxon>Lactarius</taxon>
    </lineage>
</organism>
<feature type="region of interest" description="Disordered" evidence="7">
    <location>
        <begin position="1"/>
        <end position="41"/>
    </location>
</feature>
<dbReference type="GO" id="GO:0005730">
    <property type="term" value="C:nucleolus"/>
    <property type="evidence" value="ECO:0007669"/>
    <property type="project" value="UniProtKB-SubCell"/>
</dbReference>
<proteinExistence type="inferred from homology"/>
<evidence type="ECO:0000313" key="8">
    <source>
        <dbReference type="EMBL" id="KAH8990727.1"/>
    </source>
</evidence>
<comment type="caution">
    <text evidence="8">The sequence shown here is derived from an EMBL/GenBank/DDBJ whole genome shotgun (WGS) entry which is preliminary data.</text>
</comment>
<dbReference type="PANTHER" id="PTHR14211:SF7">
    <property type="entry name" value="RIBOSOME BIOGENESIS PROTEIN NOP53"/>
    <property type="match status" value="1"/>
</dbReference>
<evidence type="ECO:0000256" key="1">
    <source>
        <dbReference type="ARBA" id="ARBA00008838"/>
    </source>
</evidence>
<evidence type="ECO:0000313" key="9">
    <source>
        <dbReference type="Proteomes" id="UP001201163"/>
    </source>
</evidence>
<sequence>MALHSKRVSTSVLRLKKKSTAASTVGAPAQHNQSSRKGKKAWRKNVDIEDLEETLEALRDEERTLGSTLQKRTDSELFVVDTKGDDKVRKSLPRFSRASLRSHQIITHRSAVPAVYARPRKSLVSARDKERLLRIARKDRRGPLNSIVDPSQPGAGSALLELSEAVKKSGQYDVWSAETALNAGAKVKAPDVPHPRTAIALPAVPAPHAGTSYNPPEAAHTTLLLAAHEAELRRVQEAEALEATKLRILGARNADGGEGGARGMLIDKPGDDPAEDRSEREPESTNAVKHNTAVPLRKTKQQRRKAEKLRAEKHALVERTLRKRLHASVDSAKSLRKAADKTRAARARAAEERRVKREALLAQSGLAGQKLGKHVVREGEVDVQLGEELSESLRGLQPTGNLFRDRYLSMQHRALVEPRGPVLPKKQKQMVEYEKHAWKRFS</sequence>
<keyword evidence="3 5" id="KW-0690">Ribosome biogenesis</keyword>
<dbReference type="Proteomes" id="UP001201163">
    <property type="component" value="Unassembled WGS sequence"/>
</dbReference>
<dbReference type="Pfam" id="PF07767">
    <property type="entry name" value="Nop53"/>
    <property type="match status" value="1"/>
</dbReference>
<feature type="coiled-coil region" evidence="6">
    <location>
        <begin position="41"/>
        <end position="68"/>
    </location>
</feature>
<accession>A0AAD4QAD6</accession>
<keyword evidence="9" id="KW-1185">Reference proteome</keyword>
<evidence type="ECO:0000256" key="5">
    <source>
        <dbReference type="PIRNR" id="PIRNR017302"/>
    </source>
</evidence>
<evidence type="ECO:0000256" key="2">
    <source>
        <dbReference type="ARBA" id="ARBA00018339"/>
    </source>
</evidence>
<evidence type="ECO:0000256" key="7">
    <source>
        <dbReference type="SAM" id="MobiDB-lite"/>
    </source>
</evidence>
<dbReference type="InterPro" id="IPR011687">
    <property type="entry name" value="Nop53/GLTSCR2"/>
</dbReference>
<evidence type="ECO:0000256" key="6">
    <source>
        <dbReference type="SAM" id="Coils"/>
    </source>
</evidence>
<dbReference type="AlphaFoldDB" id="A0AAD4QAD6"/>
<dbReference type="GO" id="GO:0008097">
    <property type="term" value="F:5S rRNA binding"/>
    <property type="evidence" value="ECO:0007669"/>
    <property type="project" value="TreeGrafter"/>
</dbReference>
<dbReference type="GO" id="GO:0000027">
    <property type="term" value="P:ribosomal large subunit assembly"/>
    <property type="evidence" value="ECO:0007669"/>
    <property type="project" value="UniProtKB-UniRule"/>
</dbReference>
<keyword evidence="6" id="KW-0175">Coiled coil</keyword>
<feature type="region of interest" description="Disordered" evidence="7">
    <location>
        <begin position="253"/>
        <end position="292"/>
    </location>
</feature>
<feature type="coiled-coil region" evidence="6">
    <location>
        <begin position="299"/>
        <end position="352"/>
    </location>
</feature>
<dbReference type="EMBL" id="JAKELL010000029">
    <property type="protein sequence ID" value="KAH8990727.1"/>
    <property type="molecule type" value="Genomic_DNA"/>
</dbReference>
<feature type="compositionally biased region" description="Basic and acidic residues" evidence="7">
    <location>
        <begin position="268"/>
        <end position="283"/>
    </location>
</feature>
<gene>
    <name evidence="8" type="ORF">EDB92DRAFT_717859</name>
</gene>
<dbReference type="PIRSF" id="PIRSF017302">
    <property type="entry name" value="Gltscr2"/>
    <property type="match status" value="1"/>
</dbReference>
<keyword evidence="4 5" id="KW-0539">Nucleus</keyword>
<comment type="function">
    <text evidence="5">May play a role in ribosome biogenesis.</text>
</comment>
<evidence type="ECO:0000256" key="4">
    <source>
        <dbReference type="ARBA" id="ARBA00023242"/>
    </source>
</evidence>
<evidence type="ECO:0000256" key="3">
    <source>
        <dbReference type="ARBA" id="ARBA00022517"/>
    </source>
</evidence>
<comment type="subcellular location">
    <subcellularLocation>
        <location evidence="5">Nucleus</location>
        <location evidence="5">Nucleolus</location>
    </subcellularLocation>
    <subcellularLocation>
        <location evidence="5">Nucleus</location>
        <location evidence="5">Nucleoplasm</location>
    </subcellularLocation>
</comment>
<dbReference type="GO" id="GO:0006364">
    <property type="term" value="P:rRNA processing"/>
    <property type="evidence" value="ECO:0007669"/>
    <property type="project" value="TreeGrafter"/>
</dbReference>
<name>A0AAD4QAD6_9AGAM</name>
<comment type="similarity">
    <text evidence="1 5">Belongs to the NOP53 family.</text>
</comment>
<reference evidence="8" key="1">
    <citation type="submission" date="2022-01" db="EMBL/GenBank/DDBJ databases">
        <title>Comparative genomics reveals a dynamic genome evolution in the ectomycorrhizal milk-cap (Lactarius) mushrooms.</title>
        <authorList>
            <consortium name="DOE Joint Genome Institute"/>
            <person name="Lebreton A."/>
            <person name="Tang N."/>
            <person name="Kuo A."/>
            <person name="LaButti K."/>
            <person name="Drula E."/>
            <person name="Barry K."/>
            <person name="Clum A."/>
            <person name="Lipzen A."/>
            <person name="Mousain D."/>
            <person name="Ng V."/>
            <person name="Wang R."/>
            <person name="Wang X."/>
            <person name="Dai Y."/>
            <person name="Henrissat B."/>
            <person name="Grigoriev I.V."/>
            <person name="Guerin-Laguette A."/>
            <person name="Yu F."/>
            <person name="Martin F.M."/>
        </authorList>
    </citation>
    <scope>NUCLEOTIDE SEQUENCE</scope>
    <source>
        <strain evidence="8">QP</strain>
    </source>
</reference>
<protein>
    <recommendedName>
        <fullName evidence="2 5">Ribosome biogenesis protein NOP53</fullName>
    </recommendedName>
</protein>